<dbReference type="PANTHER" id="PTHR44591:SF23">
    <property type="entry name" value="CHEY SUBFAMILY"/>
    <property type="match status" value="1"/>
</dbReference>
<dbReference type="EMBL" id="LKCM01000123">
    <property type="protein sequence ID" value="KPQ43859.1"/>
    <property type="molecule type" value="Genomic_DNA"/>
</dbReference>
<organism evidence="4 5">
    <name type="scientific">Candidatus Methanoperedens nitratireducens</name>
    <dbReference type="NCBI Taxonomy" id="1392998"/>
    <lineage>
        <taxon>Archaea</taxon>
        <taxon>Methanobacteriati</taxon>
        <taxon>Methanobacteriota</taxon>
        <taxon>Stenosarchaea group</taxon>
        <taxon>Methanomicrobia</taxon>
        <taxon>Methanosarcinales</taxon>
        <taxon>ANME-2 cluster</taxon>
        <taxon>Candidatus Methanoperedentaceae</taxon>
        <taxon>Candidatus Methanoperedens</taxon>
    </lineage>
</organism>
<protein>
    <submittedName>
        <fullName evidence="4">Response regulator receiver</fullName>
    </submittedName>
</protein>
<evidence type="ECO:0000313" key="4">
    <source>
        <dbReference type="EMBL" id="KPQ43859.1"/>
    </source>
</evidence>
<accession>A0A0P8CL26</accession>
<dbReference type="Gene3D" id="3.40.50.2300">
    <property type="match status" value="1"/>
</dbReference>
<dbReference type="InterPro" id="IPR050595">
    <property type="entry name" value="Bact_response_regulator"/>
</dbReference>
<evidence type="ECO:0000259" key="3">
    <source>
        <dbReference type="PROSITE" id="PS50110"/>
    </source>
</evidence>
<dbReference type="PANTHER" id="PTHR44591">
    <property type="entry name" value="STRESS RESPONSE REGULATOR PROTEIN 1"/>
    <property type="match status" value="1"/>
</dbReference>
<dbReference type="GO" id="GO:0000160">
    <property type="term" value="P:phosphorelay signal transduction system"/>
    <property type="evidence" value="ECO:0007669"/>
    <property type="project" value="InterPro"/>
</dbReference>
<comment type="caution">
    <text evidence="4">The sequence shown here is derived from an EMBL/GenBank/DDBJ whole genome shotgun (WGS) entry which is preliminary data.</text>
</comment>
<feature type="domain" description="Response regulatory" evidence="3">
    <location>
        <begin position="8"/>
        <end position="123"/>
    </location>
</feature>
<dbReference type="CDD" id="cd00156">
    <property type="entry name" value="REC"/>
    <property type="match status" value="1"/>
</dbReference>
<dbReference type="AlphaFoldDB" id="A0A0P8CL26"/>
<feature type="modified residue" description="4-aspartylphosphate" evidence="2">
    <location>
        <position position="59"/>
    </location>
</feature>
<keyword evidence="1 2" id="KW-0597">Phosphoprotein</keyword>
<sequence length="196" mass="22696">MSNEKSKSILVVNSDPDIADLFAEMLLSDENNYIVTTTFTGKGCLWGINKSKPDMVLMDIELPDMNGWNLTEKIKANNPDMPIVVITSKIPGIKDMLRLSHVSDYLMKPVTLDGLQMAVKDAFEIPSLLDQCYKTVIDYKENENMMYLFYLFKQNIIDRKRFILMRQLYSTKKLVNDPESKKILDNLKRKDQCIRK</sequence>
<dbReference type="Proteomes" id="UP000050360">
    <property type="component" value="Unassembled WGS sequence"/>
</dbReference>
<evidence type="ECO:0000313" key="5">
    <source>
        <dbReference type="Proteomes" id="UP000050360"/>
    </source>
</evidence>
<dbReference type="Pfam" id="PF00072">
    <property type="entry name" value="Response_reg"/>
    <property type="match status" value="1"/>
</dbReference>
<reference evidence="4 5" key="1">
    <citation type="submission" date="2015-09" db="EMBL/GenBank/DDBJ databases">
        <title>A metagenomics-based metabolic model of nitrate-dependent anaerobic oxidation of methane by Methanoperedens-like archaea.</title>
        <authorList>
            <person name="Arshad A."/>
            <person name="Speth D.R."/>
            <person name="De Graaf R.M."/>
            <person name="Op Den Camp H.J."/>
            <person name="Jetten M.S."/>
            <person name="Welte C.U."/>
        </authorList>
    </citation>
    <scope>NUCLEOTIDE SEQUENCE [LARGE SCALE GENOMIC DNA]</scope>
</reference>
<dbReference type="InterPro" id="IPR011006">
    <property type="entry name" value="CheY-like_superfamily"/>
</dbReference>
<gene>
    <name evidence="4" type="ORF">MPEBLZ_01576</name>
</gene>
<dbReference type="PROSITE" id="PS50110">
    <property type="entry name" value="RESPONSE_REGULATORY"/>
    <property type="match status" value="1"/>
</dbReference>
<evidence type="ECO:0000256" key="2">
    <source>
        <dbReference type="PROSITE-ProRule" id="PRU00169"/>
    </source>
</evidence>
<name>A0A0P8CL26_9EURY</name>
<evidence type="ECO:0000256" key="1">
    <source>
        <dbReference type="ARBA" id="ARBA00022553"/>
    </source>
</evidence>
<proteinExistence type="predicted"/>
<dbReference type="InterPro" id="IPR001789">
    <property type="entry name" value="Sig_transdc_resp-reg_receiver"/>
</dbReference>
<dbReference type="SUPFAM" id="SSF52172">
    <property type="entry name" value="CheY-like"/>
    <property type="match status" value="1"/>
</dbReference>
<dbReference type="SMART" id="SM00448">
    <property type="entry name" value="REC"/>
    <property type="match status" value="1"/>
</dbReference>